<protein>
    <recommendedName>
        <fullName evidence="2">PTS EIIA type-4 domain-containing protein</fullName>
    </recommendedName>
</protein>
<sequence>MFKVCIVGHGNFSSGVCSALKLLSGSNEQLHYFDLDHNLTHGEYEQQLTAFLIENDNVLIFADMTGGAPHQIATRLLLELGKKNQFILSSVSLNLILDLYMKNSMSILTTDNVSVELSNSMAESKEMLMVMPDISEEKVEDVSVTAEEGI</sequence>
<dbReference type="Gene3D" id="3.40.50.510">
    <property type="entry name" value="Phosphotransferase system, mannose-type IIA component"/>
    <property type="match status" value="1"/>
</dbReference>
<dbReference type="STRING" id="519472.BHY08_00960"/>
<dbReference type="PANTHER" id="PTHR33799">
    <property type="entry name" value="PTS PERMEASE-RELATED-RELATED"/>
    <property type="match status" value="1"/>
</dbReference>
<evidence type="ECO:0000313" key="3">
    <source>
        <dbReference type="EMBL" id="APB30518.1"/>
    </source>
</evidence>
<dbReference type="RefSeq" id="WP_071456086.1">
    <property type="nucleotide sequence ID" value="NZ_CP017267.1"/>
</dbReference>
<dbReference type="PROSITE" id="PS51096">
    <property type="entry name" value="PTS_EIIA_TYPE_4"/>
    <property type="match status" value="1"/>
</dbReference>
<feature type="domain" description="PTS EIIA type-4" evidence="2">
    <location>
        <begin position="1"/>
        <end position="128"/>
    </location>
</feature>
<organism evidence="3 4">
    <name type="scientific">Vagococcus teuberi</name>
    <dbReference type="NCBI Taxonomy" id="519472"/>
    <lineage>
        <taxon>Bacteria</taxon>
        <taxon>Bacillati</taxon>
        <taxon>Bacillota</taxon>
        <taxon>Bacilli</taxon>
        <taxon>Lactobacillales</taxon>
        <taxon>Enterococcaceae</taxon>
        <taxon>Vagococcus</taxon>
    </lineage>
</organism>
<dbReference type="InterPro" id="IPR051471">
    <property type="entry name" value="Bacterial_PTS_sugar_comp"/>
</dbReference>
<name>A0A1J0A3L3_9ENTE</name>
<proteinExistence type="predicted"/>
<dbReference type="GO" id="GO:0016020">
    <property type="term" value="C:membrane"/>
    <property type="evidence" value="ECO:0007669"/>
    <property type="project" value="InterPro"/>
</dbReference>
<evidence type="ECO:0000313" key="4">
    <source>
        <dbReference type="Proteomes" id="UP000191200"/>
    </source>
</evidence>
<dbReference type="GO" id="GO:0016740">
    <property type="term" value="F:transferase activity"/>
    <property type="evidence" value="ECO:0007669"/>
    <property type="project" value="UniProtKB-KW"/>
</dbReference>
<evidence type="ECO:0000259" key="2">
    <source>
        <dbReference type="PROSITE" id="PS51096"/>
    </source>
</evidence>
<dbReference type="InterPro" id="IPR004701">
    <property type="entry name" value="PTS_EIIA_man-typ"/>
</dbReference>
<evidence type="ECO:0000256" key="1">
    <source>
        <dbReference type="ARBA" id="ARBA00022679"/>
    </source>
</evidence>
<dbReference type="EMBL" id="CP017267">
    <property type="protein sequence ID" value="APB30518.1"/>
    <property type="molecule type" value="Genomic_DNA"/>
</dbReference>
<dbReference type="InterPro" id="IPR036662">
    <property type="entry name" value="PTS_EIIA_man-typ_sf"/>
</dbReference>
<dbReference type="AlphaFoldDB" id="A0A1J0A3L3"/>
<dbReference type="Proteomes" id="UP000191200">
    <property type="component" value="Chromosome"/>
</dbReference>
<keyword evidence="4" id="KW-1185">Reference proteome</keyword>
<gene>
    <name evidence="3" type="ORF">BHY08_00960</name>
</gene>
<dbReference type="SUPFAM" id="SSF53062">
    <property type="entry name" value="PTS system fructose IIA component-like"/>
    <property type="match status" value="1"/>
</dbReference>
<dbReference type="OrthoDB" id="2291049at2"/>
<accession>A0A1J0A3L3</accession>
<dbReference type="KEGG" id="vte:BHY08_00960"/>
<dbReference type="PANTHER" id="PTHR33799:SF1">
    <property type="entry name" value="PTS SYSTEM MANNOSE-SPECIFIC EIIAB COMPONENT-RELATED"/>
    <property type="match status" value="1"/>
</dbReference>
<dbReference type="Pfam" id="PF03610">
    <property type="entry name" value="EIIA-man"/>
    <property type="match status" value="1"/>
</dbReference>
<keyword evidence="1" id="KW-0808">Transferase</keyword>
<dbReference type="GO" id="GO:0009401">
    <property type="term" value="P:phosphoenolpyruvate-dependent sugar phosphotransferase system"/>
    <property type="evidence" value="ECO:0007669"/>
    <property type="project" value="InterPro"/>
</dbReference>
<reference evidence="3 4" key="1">
    <citation type="submission" date="2016-09" db="EMBL/GenBank/DDBJ databases">
        <title>Vagococcus teuberi sp. nov., isolated from the Malian artisanal sour milk fene.</title>
        <authorList>
            <person name="Wullschleger S."/>
            <person name="Seifert C."/>
            <person name="Baumgartner S."/>
            <person name="Lacroix C."/>
            <person name="Bonfoh B."/>
            <person name="Stevens M.J."/>
            <person name="Meile L."/>
        </authorList>
    </citation>
    <scope>NUCLEOTIDE SEQUENCE [LARGE SCALE GENOMIC DNA]</scope>
    <source>
        <strain evidence="3 4">DSM 21459</strain>
    </source>
</reference>